<dbReference type="AlphaFoldDB" id="A0A392PD20"/>
<organism evidence="2 3">
    <name type="scientific">Trifolium medium</name>
    <dbReference type="NCBI Taxonomy" id="97028"/>
    <lineage>
        <taxon>Eukaryota</taxon>
        <taxon>Viridiplantae</taxon>
        <taxon>Streptophyta</taxon>
        <taxon>Embryophyta</taxon>
        <taxon>Tracheophyta</taxon>
        <taxon>Spermatophyta</taxon>
        <taxon>Magnoliopsida</taxon>
        <taxon>eudicotyledons</taxon>
        <taxon>Gunneridae</taxon>
        <taxon>Pentapetalae</taxon>
        <taxon>rosids</taxon>
        <taxon>fabids</taxon>
        <taxon>Fabales</taxon>
        <taxon>Fabaceae</taxon>
        <taxon>Papilionoideae</taxon>
        <taxon>50 kb inversion clade</taxon>
        <taxon>NPAAA clade</taxon>
        <taxon>Hologalegina</taxon>
        <taxon>IRL clade</taxon>
        <taxon>Trifolieae</taxon>
        <taxon>Trifolium</taxon>
    </lineage>
</organism>
<feature type="transmembrane region" description="Helical" evidence="1">
    <location>
        <begin position="48"/>
        <end position="74"/>
    </location>
</feature>
<evidence type="ECO:0000256" key="1">
    <source>
        <dbReference type="SAM" id="Phobius"/>
    </source>
</evidence>
<evidence type="ECO:0000313" key="3">
    <source>
        <dbReference type="Proteomes" id="UP000265520"/>
    </source>
</evidence>
<keyword evidence="3" id="KW-1185">Reference proteome</keyword>
<dbReference type="EMBL" id="LXQA010071793">
    <property type="protein sequence ID" value="MCI09216.1"/>
    <property type="molecule type" value="Genomic_DNA"/>
</dbReference>
<protein>
    <submittedName>
        <fullName evidence="2">MATE efflux family protein 8-like</fullName>
    </submittedName>
</protein>
<reference evidence="2 3" key="1">
    <citation type="journal article" date="2018" name="Front. Plant Sci.">
        <title>Red Clover (Trifolium pratense) and Zigzag Clover (T. medium) - A Picture of Genomic Similarities and Differences.</title>
        <authorList>
            <person name="Dluhosova J."/>
            <person name="Istvanek J."/>
            <person name="Nedelnik J."/>
            <person name="Repkova J."/>
        </authorList>
    </citation>
    <scope>NUCLEOTIDE SEQUENCE [LARGE SCALE GENOMIC DNA]</scope>
    <source>
        <strain evidence="3">cv. 10/8</strain>
        <tissue evidence="2">Leaf</tissue>
    </source>
</reference>
<keyword evidence="1" id="KW-0812">Transmembrane</keyword>
<accession>A0A392PD20</accession>
<comment type="caution">
    <text evidence="2">The sequence shown here is derived from an EMBL/GenBank/DDBJ whole genome shotgun (WGS) entry which is preliminary data.</text>
</comment>
<keyword evidence="1" id="KW-1133">Transmembrane helix</keyword>
<proteinExistence type="predicted"/>
<sequence>MVKEEATPLLTKSEENDELEASEGAFWAELKRVGSMAAPMVTVTVSQYLLQVVSLMMVGHIGILASFSGVALAVSFAECSGFCVLHYQTQH</sequence>
<name>A0A392PD20_9FABA</name>
<dbReference type="Proteomes" id="UP000265520">
    <property type="component" value="Unassembled WGS sequence"/>
</dbReference>
<evidence type="ECO:0000313" key="2">
    <source>
        <dbReference type="EMBL" id="MCI09216.1"/>
    </source>
</evidence>
<keyword evidence="1" id="KW-0472">Membrane</keyword>